<evidence type="ECO:0000256" key="1">
    <source>
        <dbReference type="SAM" id="MobiDB-lite"/>
    </source>
</evidence>
<feature type="transmembrane region" description="Helical" evidence="2">
    <location>
        <begin position="407"/>
        <end position="430"/>
    </location>
</feature>
<feature type="domain" description="Tyrosine-protein kinase ephrin type A/B receptor-like" evidence="4">
    <location>
        <begin position="120"/>
        <end position="170"/>
    </location>
</feature>
<feature type="transmembrane region" description="Helical" evidence="2">
    <location>
        <begin position="367"/>
        <end position="387"/>
    </location>
</feature>
<name>A0A0G4FUF1_VITBC</name>
<dbReference type="AlphaFoldDB" id="A0A0G4FUF1"/>
<feature type="region of interest" description="Disordered" evidence="1">
    <location>
        <begin position="222"/>
        <end position="241"/>
    </location>
</feature>
<dbReference type="PANTHER" id="PTHR11319:SF35">
    <property type="entry name" value="OUTER MEMBRANE PROTEIN PMPC-RELATED"/>
    <property type="match status" value="1"/>
</dbReference>
<keyword evidence="2" id="KW-0812">Transmembrane</keyword>
<accession>A0A0G4FUF1</accession>
<dbReference type="EMBL" id="CDMY01000503">
    <property type="protein sequence ID" value="CEM18559.1"/>
    <property type="molecule type" value="Genomic_DNA"/>
</dbReference>
<evidence type="ECO:0000313" key="7">
    <source>
        <dbReference type="Proteomes" id="UP000041254"/>
    </source>
</evidence>
<feature type="compositionally biased region" description="Polar residues" evidence="1">
    <location>
        <begin position="222"/>
        <end position="234"/>
    </location>
</feature>
<keyword evidence="3" id="KW-0732">Signal</keyword>
<dbReference type="Proteomes" id="UP000041254">
    <property type="component" value="Unassembled WGS sequence"/>
</dbReference>
<dbReference type="SMART" id="SM01411">
    <property type="entry name" value="Ephrin_rec_like"/>
    <property type="match status" value="1"/>
</dbReference>
<evidence type="ECO:0000259" key="5">
    <source>
        <dbReference type="Pfam" id="PF24633"/>
    </source>
</evidence>
<sequence>MLKASLVALAAVIGGAHGHRPAPFPEYAIPASNLPASEVSVKALRLAPSGGTSGLFEWDEHGEAAHGTSLPGNASLAETNADACSSFNCSEGLAPTEVGCLPCPGGRYWRDGVCYPCGEGKYSQTGAADIDECLLCPDGTWSGETATAACQTCGPNTVTGKRGATIADDCYCASGYKRGAGGGCERCTAGEYCRATGPEDDYLGFWTLRAYCAEFNATGDTDSGQNATSGPNATERQEPSLQERLCSTLGPKAQYDYRETCPIRAACLANSSCADGRQGVLCAQCASGHRPPLSKPAALCESCEGLQGLAAIGLLLALAIGLATLAYWSVGEMEETSHSGEQFSRVLCVVRGFIDFMQDVSTLRPMTANFPVAGSTIMSVSLITSLIDSLDCFISPSDGGSPFLTKVQITAFFPLALAAMAAAVASSYVVRHAIKESGTPLVPPFAFPFARKERQWMRRRRLEAGGEGEGGGATGMKRRQRERLRYRVVTCGAFLLLLYSCYAMLTRYFIEVFRCRRLTSTDEDPHGGVVTYAYAGLFIWTVLIPTIHIAILARYRNTMAADDKWRAFVGWVWQGYQEYPPGQFT</sequence>
<feature type="chain" id="PRO_5005189763" evidence="3">
    <location>
        <begin position="19"/>
        <end position="585"/>
    </location>
</feature>
<proteinExistence type="predicted"/>
<dbReference type="InterPro" id="IPR011641">
    <property type="entry name" value="Tyr-kin_ephrin_A/B_rcpt-like"/>
</dbReference>
<evidence type="ECO:0000256" key="3">
    <source>
        <dbReference type="SAM" id="SignalP"/>
    </source>
</evidence>
<dbReference type="InParanoid" id="A0A0G4FUF1"/>
<feature type="transmembrane region" description="Helical" evidence="2">
    <location>
        <begin position="309"/>
        <end position="330"/>
    </location>
</feature>
<evidence type="ECO:0000313" key="6">
    <source>
        <dbReference type="EMBL" id="CEM18559.1"/>
    </source>
</evidence>
<dbReference type="InterPro" id="IPR056047">
    <property type="entry name" value="CRMPA-like_DUF7630"/>
</dbReference>
<dbReference type="OrthoDB" id="415266at2759"/>
<reference evidence="6 7" key="1">
    <citation type="submission" date="2014-11" db="EMBL/GenBank/DDBJ databases">
        <authorList>
            <person name="Zhu J."/>
            <person name="Qi W."/>
            <person name="Song R."/>
        </authorList>
    </citation>
    <scope>NUCLEOTIDE SEQUENCE [LARGE SCALE GENOMIC DNA]</scope>
</reference>
<keyword evidence="2" id="KW-1133">Transmembrane helix</keyword>
<keyword evidence="7" id="KW-1185">Reference proteome</keyword>
<dbReference type="Pfam" id="PF24633">
    <property type="entry name" value="DUF7630"/>
    <property type="match status" value="1"/>
</dbReference>
<dbReference type="Pfam" id="PF07699">
    <property type="entry name" value="Ephrin_rec_like"/>
    <property type="match status" value="1"/>
</dbReference>
<feature type="signal peptide" evidence="3">
    <location>
        <begin position="1"/>
        <end position="18"/>
    </location>
</feature>
<gene>
    <name evidence="6" type="ORF">Vbra_9436</name>
</gene>
<organism evidence="6 7">
    <name type="scientific">Vitrella brassicaformis (strain CCMP3155)</name>
    <dbReference type="NCBI Taxonomy" id="1169540"/>
    <lineage>
        <taxon>Eukaryota</taxon>
        <taxon>Sar</taxon>
        <taxon>Alveolata</taxon>
        <taxon>Colpodellida</taxon>
        <taxon>Vitrellaceae</taxon>
        <taxon>Vitrella</taxon>
    </lineage>
</organism>
<protein>
    <submittedName>
        <fullName evidence="6">Uncharacterized protein</fullName>
    </submittedName>
</protein>
<dbReference type="PhylomeDB" id="A0A0G4FUF1"/>
<keyword evidence="2" id="KW-0472">Membrane</keyword>
<dbReference type="VEuPathDB" id="CryptoDB:Vbra_9436"/>
<evidence type="ECO:0000259" key="4">
    <source>
        <dbReference type="Pfam" id="PF07699"/>
    </source>
</evidence>
<feature type="transmembrane region" description="Helical" evidence="2">
    <location>
        <begin position="530"/>
        <end position="553"/>
    </location>
</feature>
<evidence type="ECO:0000256" key="2">
    <source>
        <dbReference type="SAM" id="Phobius"/>
    </source>
</evidence>
<feature type="transmembrane region" description="Helical" evidence="2">
    <location>
        <begin position="486"/>
        <end position="510"/>
    </location>
</feature>
<dbReference type="PANTHER" id="PTHR11319">
    <property type="entry name" value="G PROTEIN-COUPLED RECEPTOR-RELATED"/>
    <property type="match status" value="1"/>
</dbReference>
<dbReference type="Gene3D" id="2.10.50.10">
    <property type="entry name" value="Tumor Necrosis Factor Receptor, subunit A, domain 2"/>
    <property type="match status" value="1"/>
</dbReference>
<feature type="domain" description="DUF7630" evidence="5">
    <location>
        <begin position="260"/>
        <end position="303"/>
    </location>
</feature>